<accession>A0A9P6Q6H6</accession>
<keyword evidence="5" id="KW-1185">Reference proteome</keyword>
<dbReference type="InterPro" id="IPR039870">
    <property type="entry name" value="Coa4-like"/>
</dbReference>
<dbReference type="Pfam" id="PF06747">
    <property type="entry name" value="CHCH"/>
    <property type="match status" value="1"/>
</dbReference>
<comment type="caution">
    <text evidence="4">The sequence shown here is derived from an EMBL/GenBank/DDBJ whole genome shotgun (WGS) entry which is preliminary data.</text>
</comment>
<dbReference type="EMBL" id="JAAAJB010000249">
    <property type="protein sequence ID" value="KAG0260411.1"/>
    <property type="molecule type" value="Genomic_DNA"/>
</dbReference>
<dbReference type="AlphaFoldDB" id="A0A9P6Q6H6"/>
<feature type="compositionally biased region" description="Acidic residues" evidence="2">
    <location>
        <begin position="33"/>
        <end position="43"/>
    </location>
</feature>
<dbReference type="InterPro" id="IPR010625">
    <property type="entry name" value="CHCH"/>
</dbReference>
<dbReference type="PANTHER" id="PTHR13639">
    <property type="entry name" value="CYTOCHROME C OXIDASE ASSEMBLY FACTOR 4 HOMOLOG, MITOCHONDRIAL"/>
    <property type="match status" value="1"/>
</dbReference>
<gene>
    <name evidence="4" type="ORF">DFQ27_003527</name>
</gene>
<evidence type="ECO:0000259" key="3">
    <source>
        <dbReference type="Pfam" id="PF06747"/>
    </source>
</evidence>
<name>A0A9P6Q6H6_9FUNG</name>
<dbReference type="OrthoDB" id="5586401at2759"/>
<feature type="region of interest" description="Disordered" evidence="2">
    <location>
        <begin position="1"/>
        <end position="45"/>
    </location>
</feature>
<dbReference type="GO" id="GO:0033617">
    <property type="term" value="P:mitochondrial respiratory chain complex IV assembly"/>
    <property type="evidence" value="ECO:0007669"/>
    <property type="project" value="InterPro"/>
</dbReference>
<dbReference type="PANTHER" id="PTHR13639:SF2">
    <property type="entry name" value="CYTOCHROME C OXIDASE ASSEMBLY FACTOR 4 HOMOLOG, MITOCHONDRIAL"/>
    <property type="match status" value="1"/>
</dbReference>
<dbReference type="GO" id="GO:0005758">
    <property type="term" value="C:mitochondrial intermembrane space"/>
    <property type="evidence" value="ECO:0007669"/>
    <property type="project" value="InterPro"/>
</dbReference>
<protein>
    <recommendedName>
        <fullName evidence="3">CHCH domain-containing protein</fullName>
    </recommendedName>
</protein>
<dbReference type="PROSITE" id="PS51808">
    <property type="entry name" value="CHCH"/>
    <property type="match status" value="1"/>
</dbReference>
<keyword evidence="1" id="KW-1015">Disulfide bond</keyword>
<sequence>MNTSPSNSKDHDDGFVPVSRPHTYPPPKKSTSGEEDEEEEDEYDARIERTGCKAENDALQECYMEKHDWRACQDALVAFKECWKRNGNVQAVV</sequence>
<feature type="domain" description="CHCH" evidence="3">
    <location>
        <begin position="52"/>
        <end position="85"/>
    </location>
</feature>
<evidence type="ECO:0000313" key="5">
    <source>
        <dbReference type="Proteomes" id="UP000807716"/>
    </source>
</evidence>
<evidence type="ECO:0000256" key="2">
    <source>
        <dbReference type="SAM" id="MobiDB-lite"/>
    </source>
</evidence>
<evidence type="ECO:0000256" key="1">
    <source>
        <dbReference type="ARBA" id="ARBA00023157"/>
    </source>
</evidence>
<evidence type="ECO:0000313" key="4">
    <source>
        <dbReference type="EMBL" id="KAG0260411.1"/>
    </source>
</evidence>
<organism evidence="4 5">
    <name type="scientific">Actinomortierella ambigua</name>
    <dbReference type="NCBI Taxonomy" id="1343610"/>
    <lineage>
        <taxon>Eukaryota</taxon>
        <taxon>Fungi</taxon>
        <taxon>Fungi incertae sedis</taxon>
        <taxon>Mucoromycota</taxon>
        <taxon>Mortierellomycotina</taxon>
        <taxon>Mortierellomycetes</taxon>
        <taxon>Mortierellales</taxon>
        <taxon>Mortierellaceae</taxon>
        <taxon>Actinomortierella</taxon>
    </lineage>
</organism>
<proteinExistence type="predicted"/>
<dbReference type="Proteomes" id="UP000807716">
    <property type="component" value="Unassembled WGS sequence"/>
</dbReference>
<reference evidence="4" key="1">
    <citation type="journal article" date="2020" name="Fungal Divers.">
        <title>Resolving the Mortierellaceae phylogeny through synthesis of multi-gene phylogenetics and phylogenomics.</title>
        <authorList>
            <person name="Vandepol N."/>
            <person name="Liber J."/>
            <person name="Desiro A."/>
            <person name="Na H."/>
            <person name="Kennedy M."/>
            <person name="Barry K."/>
            <person name="Grigoriev I.V."/>
            <person name="Miller A.N."/>
            <person name="O'Donnell K."/>
            <person name="Stajich J.E."/>
            <person name="Bonito G."/>
        </authorList>
    </citation>
    <scope>NUCLEOTIDE SEQUENCE</scope>
    <source>
        <strain evidence="4">BC1065</strain>
    </source>
</reference>